<dbReference type="Proteomes" id="UP000299102">
    <property type="component" value="Unassembled WGS sequence"/>
</dbReference>
<reference evidence="1 2" key="1">
    <citation type="journal article" date="2019" name="Commun. Biol.">
        <title>The bagworm genome reveals a unique fibroin gene that provides high tensile strength.</title>
        <authorList>
            <person name="Kono N."/>
            <person name="Nakamura H."/>
            <person name="Ohtoshi R."/>
            <person name="Tomita M."/>
            <person name="Numata K."/>
            <person name="Arakawa K."/>
        </authorList>
    </citation>
    <scope>NUCLEOTIDE SEQUENCE [LARGE SCALE GENOMIC DNA]</scope>
</reference>
<name>A0A4C1VR33_EUMVA</name>
<proteinExistence type="predicted"/>
<evidence type="ECO:0000313" key="2">
    <source>
        <dbReference type="Proteomes" id="UP000299102"/>
    </source>
</evidence>
<accession>A0A4C1VR33</accession>
<comment type="caution">
    <text evidence="1">The sequence shown here is derived from an EMBL/GenBank/DDBJ whole genome shotgun (WGS) entry which is preliminary data.</text>
</comment>
<evidence type="ECO:0000313" key="1">
    <source>
        <dbReference type="EMBL" id="GBP40649.1"/>
    </source>
</evidence>
<gene>
    <name evidence="1" type="ORF">EVAR_32692_1</name>
</gene>
<protein>
    <submittedName>
        <fullName evidence="1">Uncharacterized protein</fullName>
    </submittedName>
</protein>
<keyword evidence="2" id="KW-1185">Reference proteome</keyword>
<organism evidence="1 2">
    <name type="scientific">Eumeta variegata</name>
    <name type="common">Bagworm moth</name>
    <name type="synonym">Eumeta japonica</name>
    <dbReference type="NCBI Taxonomy" id="151549"/>
    <lineage>
        <taxon>Eukaryota</taxon>
        <taxon>Metazoa</taxon>
        <taxon>Ecdysozoa</taxon>
        <taxon>Arthropoda</taxon>
        <taxon>Hexapoda</taxon>
        <taxon>Insecta</taxon>
        <taxon>Pterygota</taxon>
        <taxon>Neoptera</taxon>
        <taxon>Endopterygota</taxon>
        <taxon>Lepidoptera</taxon>
        <taxon>Glossata</taxon>
        <taxon>Ditrysia</taxon>
        <taxon>Tineoidea</taxon>
        <taxon>Psychidae</taxon>
        <taxon>Oiketicinae</taxon>
        <taxon>Eumeta</taxon>
    </lineage>
</organism>
<dbReference type="EMBL" id="BGZK01000385">
    <property type="protein sequence ID" value="GBP40649.1"/>
    <property type="molecule type" value="Genomic_DNA"/>
</dbReference>
<dbReference type="AlphaFoldDB" id="A0A4C1VR33"/>
<sequence length="188" mass="21289">MGFTVTNDRIGPREIYCRGTKEKCLLARSDVYRCGIIVCKTIVEVLLVSWDVTDTESIRVQSGERRQTNTLAITDASEIHAGLLVMTAEKSASLAADRHGNDGWQQFVNFYWAEATLRSNEGTSGDLPRWEGPINMTAREIELKMCRASVFSPVELYLTRFASYELHLAVAAVWNIKDSSYPRMFRKE</sequence>